<dbReference type="Gene3D" id="6.20.210.20">
    <property type="entry name" value="THAP domain"/>
    <property type="match status" value="1"/>
</dbReference>
<sequence>MPQHCAALLCSNRRKADVRARGITFHKFPKDNNARKKWEVSLRREGFTASDTSVLCSEHFQQDDFDRTGQIVRLKDGVFPSIFRFPDHLQEPKKCRTSVIVKTADVTPPVASQEAPETCTSHPKPQPNDVGISILILAK</sequence>
<dbReference type="Pfam" id="PF05485">
    <property type="entry name" value="THAP"/>
    <property type="match status" value="1"/>
</dbReference>
<feature type="domain" description="THAP-type" evidence="6">
    <location>
        <begin position="1"/>
        <end position="83"/>
    </location>
</feature>
<dbReference type="SMART" id="SM00692">
    <property type="entry name" value="DM3"/>
    <property type="match status" value="1"/>
</dbReference>
<proteinExistence type="predicted"/>
<dbReference type="PANTHER" id="PTHR47577:SF1">
    <property type="entry name" value="THAP DOMAIN-CONTAINING PROTEIN 6"/>
    <property type="match status" value="1"/>
</dbReference>
<organism evidence="7 8">
    <name type="scientific">Cyprinodon variegatus</name>
    <name type="common">Sheepshead minnow</name>
    <dbReference type="NCBI Taxonomy" id="28743"/>
    <lineage>
        <taxon>Eukaryota</taxon>
        <taxon>Metazoa</taxon>
        <taxon>Chordata</taxon>
        <taxon>Craniata</taxon>
        <taxon>Vertebrata</taxon>
        <taxon>Euteleostomi</taxon>
        <taxon>Actinopterygii</taxon>
        <taxon>Neopterygii</taxon>
        <taxon>Teleostei</taxon>
        <taxon>Neoteleostei</taxon>
        <taxon>Acanthomorphata</taxon>
        <taxon>Ovalentaria</taxon>
        <taxon>Atherinomorphae</taxon>
        <taxon>Cyprinodontiformes</taxon>
        <taxon>Cyprinodontidae</taxon>
        <taxon>Cyprinodon</taxon>
    </lineage>
</organism>
<reference evidence="7" key="1">
    <citation type="submission" date="2025-08" db="UniProtKB">
        <authorList>
            <consortium name="Ensembl"/>
        </authorList>
    </citation>
    <scope>IDENTIFICATION</scope>
</reference>
<keyword evidence="1" id="KW-0479">Metal-binding</keyword>
<evidence type="ECO:0000313" key="7">
    <source>
        <dbReference type="Ensembl" id="ENSCVAP00000018962.1"/>
    </source>
</evidence>
<name>A0A3Q2DIH6_CYPVA</name>
<keyword evidence="4 5" id="KW-0238">DNA-binding</keyword>
<keyword evidence="8" id="KW-1185">Reference proteome</keyword>
<protein>
    <recommendedName>
        <fullName evidence="6">THAP-type domain-containing protein</fullName>
    </recommendedName>
</protein>
<dbReference type="InterPro" id="IPR006612">
    <property type="entry name" value="THAP_Znf"/>
</dbReference>
<dbReference type="Ensembl" id="ENSCVAT00000028032.1">
    <property type="protein sequence ID" value="ENSCVAP00000018962.1"/>
    <property type="gene ID" value="ENSCVAG00000022281.1"/>
</dbReference>
<dbReference type="STRING" id="28743.ENSCVAP00000018962"/>
<dbReference type="OMA" id="CKNERNA"/>
<dbReference type="SMART" id="SM00980">
    <property type="entry name" value="THAP"/>
    <property type="match status" value="1"/>
</dbReference>
<evidence type="ECO:0000256" key="4">
    <source>
        <dbReference type="ARBA" id="ARBA00023125"/>
    </source>
</evidence>
<dbReference type="PANTHER" id="PTHR47577">
    <property type="entry name" value="THAP DOMAIN-CONTAINING PROTEIN 6"/>
    <property type="match status" value="1"/>
</dbReference>
<evidence type="ECO:0000313" key="8">
    <source>
        <dbReference type="Proteomes" id="UP000265020"/>
    </source>
</evidence>
<keyword evidence="3" id="KW-0862">Zinc</keyword>
<dbReference type="GO" id="GO:0008270">
    <property type="term" value="F:zinc ion binding"/>
    <property type="evidence" value="ECO:0007669"/>
    <property type="project" value="UniProtKB-KW"/>
</dbReference>
<dbReference type="GO" id="GO:0003677">
    <property type="term" value="F:DNA binding"/>
    <property type="evidence" value="ECO:0007669"/>
    <property type="project" value="UniProtKB-UniRule"/>
</dbReference>
<evidence type="ECO:0000256" key="1">
    <source>
        <dbReference type="ARBA" id="ARBA00022723"/>
    </source>
</evidence>
<evidence type="ECO:0000256" key="5">
    <source>
        <dbReference type="PROSITE-ProRule" id="PRU00309"/>
    </source>
</evidence>
<dbReference type="AlphaFoldDB" id="A0A3Q2DIH6"/>
<evidence type="ECO:0000259" key="6">
    <source>
        <dbReference type="PROSITE" id="PS50950"/>
    </source>
</evidence>
<dbReference type="Proteomes" id="UP000265020">
    <property type="component" value="Unassembled WGS sequence"/>
</dbReference>
<dbReference type="InterPro" id="IPR038441">
    <property type="entry name" value="THAP_Znf_sf"/>
</dbReference>
<keyword evidence="2 5" id="KW-0863">Zinc-finger</keyword>
<dbReference type="GeneTree" id="ENSGT00940000165627"/>
<evidence type="ECO:0000256" key="2">
    <source>
        <dbReference type="ARBA" id="ARBA00022771"/>
    </source>
</evidence>
<dbReference type="PROSITE" id="PS50950">
    <property type="entry name" value="ZF_THAP"/>
    <property type="match status" value="1"/>
</dbReference>
<dbReference type="SUPFAM" id="SSF57716">
    <property type="entry name" value="Glucocorticoid receptor-like (DNA-binding domain)"/>
    <property type="match status" value="1"/>
</dbReference>
<reference evidence="7" key="2">
    <citation type="submission" date="2025-09" db="UniProtKB">
        <authorList>
            <consortium name="Ensembl"/>
        </authorList>
    </citation>
    <scope>IDENTIFICATION</scope>
</reference>
<evidence type="ECO:0000256" key="3">
    <source>
        <dbReference type="ARBA" id="ARBA00022833"/>
    </source>
</evidence>
<accession>A0A3Q2DIH6</accession>